<organism evidence="2 3">
    <name type="scientific">Hydnum rufescens UP504</name>
    <dbReference type="NCBI Taxonomy" id="1448309"/>
    <lineage>
        <taxon>Eukaryota</taxon>
        <taxon>Fungi</taxon>
        <taxon>Dikarya</taxon>
        <taxon>Basidiomycota</taxon>
        <taxon>Agaricomycotina</taxon>
        <taxon>Agaricomycetes</taxon>
        <taxon>Cantharellales</taxon>
        <taxon>Hydnaceae</taxon>
        <taxon>Hydnum</taxon>
    </lineage>
</organism>
<dbReference type="AlphaFoldDB" id="A0A9P6AIK3"/>
<evidence type="ECO:0000313" key="2">
    <source>
        <dbReference type="EMBL" id="KAF9505979.1"/>
    </source>
</evidence>
<protein>
    <submittedName>
        <fullName evidence="2">Uncharacterized protein</fullName>
    </submittedName>
</protein>
<evidence type="ECO:0000313" key="3">
    <source>
        <dbReference type="Proteomes" id="UP000886523"/>
    </source>
</evidence>
<dbReference type="Proteomes" id="UP000886523">
    <property type="component" value="Unassembled WGS sequence"/>
</dbReference>
<keyword evidence="3" id="KW-1185">Reference proteome</keyword>
<accession>A0A9P6AIK3</accession>
<feature type="region of interest" description="Disordered" evidence="1">
    <location>
        <begin position="231"/>
        <end position="277"/>
    </location>
</feature>
<proteinExistence type="predicted"/>
<gene>
    <name evidence="2" type="ORF">BS47DRAFT_1399932</name>
</gene>
<dbReference type="EMBL" id="MU129130">
    <property type="protein sequence ID" value="KAF9505979.1"/>
    <property type="molecule type" value="Genomic_DNA"/>
</dbReference>
<name>A0A9P6AIK3_9AGAM</name>
<comment type="caution">
    <text evidence="2">The sequence shown here is derived from an EMBL/GenBank/DDBJ whole genome shotgun (WGS) entry which is preliminary data.</text>
</comment>
<reference evidence="2" key="1">
    <citation type="journal article" date="2020" name="Nat. Commun.">
        <title>Large-scale genome sequencing of mycorrhizal fungi provides insights into the early evolution of symbiotic traits.</title>
        <authorList>
            <person name="Miyauchi S."/>
            <person name="Kiss E."/>
            <person name="Kuo A."/>
            <person name="Drula E."/>
            <person name="Kohler A."/>
            <person name="Sanchez-Garcia M."/>
            <person name="Morin E."/>
            <person name="Andreopoulos B."/>
            <person name="Barry K.W."/>
            <person name="Bonito G."/>
            <person name="Buee M."/>
            <person name="Carver A."/>
            <person name="Chen C."/>
            <person name="Cichocki N."/>
            <person name="Clum A."/>
            <person name="Culley D."/>
            <person name="Crous P.W."/>
            <person name="Fauchery L."/>
            <person name="Girlanda M."/>
            <person name="Hayes R.D."/>
            <person name="Keri Z."/>
            <person name="LaButti K."/>
            <person name="Lipzen A."/>
            <person name="Lombard V."/>
            <person name="Magnuson J."/>
            <person name="Maillard F."/>
            <person name="Murat C."/>
            <person name="Nolan M."/>
            <person name="Ohm R.A."/>
            <person name="Pangilinan J."/>
            <person name="Pereira M.F."/>
            <person name="Perotto S."/>
            <person name="Peter M."/>
            <person name="Pfister S."/>
            <person name="Riley R."/>
            <person name="Sitrit Y."/>
            <person name="Stielow J.B."/>
            <person name="Szollosi G."/>
            <person name="Zifcakova L."/>
            <person name="Stursova M."/>
            <person name="Spatafora J.W."/>
            <person name="Tedersoo L."/>
            <person name="Vaario L.M."/>
            <person name="Yamada A."/>
            <person name="Yan M."/>
            <person name="Wang P."/>
            <person name="Xu J."/>
            <person name="Bruns T."/>
            <person name="Baldrian P."/>
            <person name="Vilgalys R."/>
            <person name="Dunand C."/>
            <person name="Henrissat B."/>
            <person name="Grigoriev I.V."/>
            <person name="Hibbett D."/>
            <person name="Nagy L.G."/>
            <person name="Martin F.M."/>
        </authorList>
    </citation>
    <scope>NUCLEOTIDE SEQUENCE</scope>
    <source>
        <strain evidence="2">UP504</strain>
    </source>
</reference>
<evidence type="ECO:0000256" key="1">
    <source>
        <dbReference type="SAM" id="MobiDB-lite"/>
    </source>
</evidence>
<feature type="compositionally biased region" description="Basic and acidic residues" evidence="1">
    <location>
        <begin position="231"/>
        <end position="242"/>
    </location>
</feature>
<sequence length="277" mass="30253">MAPALEHLITGSLVVPVSTPVKRLIGTFREILDENSQETGPHAPEDGSPRTSLHHIDGIIYLPKIDWTCTKTPSPSCAHRRILSAEVEQLCSDLHGAKCRIDALEDAQDVNNGQLALVSFQVERSRCQLTHYEKKQKSTHRLKLTVEGEVITHDDFLDCVNRAEAVKMAKEAQKVANKDRCMQGKRVAAAKGASATHRTQAWEVAKQQNDAAKLHWKDESACCLKEGHALPKKPEPLKRKDVWAALGSAGSIPGMDGGSGPTLDNEGSSESSDEDNI</sequence>